<comment type="caution">
    <text evidence="1">The sequence shown here is derived from an EMBL/GenBank/DDBJ whole genome shotgun (WGS) entry which is preliminary data.</text>
</comment>
<dbReference type="Proteomes" id="UP000440367">
    <property type="component" value="Unassembled WGS sequence"/>
</dbReference>
<evidence type="ECO:0000313" key="1">
    <source>
        <dbReference type="EMBL" id="KAE9231498.1"/>
    </source>
</evidence>
<gene>
    <name evidence="1" type="ORF">PF002_g12682</name>
</gene>
<name>A0A6A3ZAF6_9STRA</name>
<proteinExistence type="predicted"/>
<reference evidence="1 2" key="1">
    <citation type="submission" date="2018-08" db="EMBL/GenBank/DDBJ databases">
        <title>Genomic investigation of the strawberry pathogen Phytophthora fragariae indicates pathogenicity is determined by transcriptional variation in three key races.</title>
        <authorList>
            <person name="Adams T.M."/>
            <person name="Armitage A.D."/>
            <person name="Sobczyk M.K."/>
            <person name="Bates H.J."/>
            <person name="Dunwell J.M."/>
            <person name="Nellist C.F."/>
            <person name="Harrison R.J."/>
        </authorList>
    </citation>
    <scope>NUCLEOTIDE SEQUENCE [LARGE SCALE GENOMIC DNA]</scope>
    <source>
        <strain evidence="1 2">BC-1</strain>
    </source>
</reference>
<dbReference type="EMBL" id="QXGD01000620">
    <property type="protein sequence ID" value="KAE9231498.1"/>
    <property type="molecule type" value="Genomic_DNA"/>
</dbReference>
<evidence type="ECO:0000313" key="2">
    <source>
        <dbReference type="Proteomes" id="UP000440367"/>
    </source>
</evidence>
<organism evidence="1 2">
    <name type="scientific">Phytophthora fragariae</name>
    <dbReference type="NCBI Taxonomy" id="53985"/>
    <lineage>
        <taxon>Eukaryota</taxon>
        <taxon>Sar</taxon>
        <taxon>Stramenopiles</taxon>
        <taxon>Oomycota</taxon>
        <taxon>Peronosporomycetes</taxon>
        <taxon>Peronosporales</taxon>
        <taxon>Peronosporaceae</taxon>
        <taxon>Phytophthora</taxon>
    </lineage>
</organism>
<accession>A0A6A3ZAF6</accession>
<protein>
    <submittedName>
        <fullName evidence="1">Uncharacterized protein</fullName>
    </submittedName>
</protein>
<sequence>MQHTTEADSSAAAVTGGQVRVDNDCGVKNVYDTSDNRGQCSRAASAPARDVDDDAPMVAWCMLSIVDVVAVPRVDGGSLVLVKGIAPLPWQLALVRLPNKPVWRDLTDTVVEEELNLDLPLDELEIASDKED</sequence>
<dbReference type="AlphaFoldDB" id="A0A6A3ZAF6"/>